<dbReference type="InterPro" id="IPR029056">
    <property type="entry name" value="Ribokinase-like"/>
</dbReference>
<dbReference type="GO" id="GO:0019698">
    <property type="term" value="P:D-galacturonate catabolic process"/>
    <property type="evidence" value="ECO:0007669"/>
    <property type="project" value="TreeGrafter"/>
</dbReference>
<proteinExistence type="inferred from homology"/>
<dbReference type="Gene3D" id="3.40.1190.20">
    <property type="match status" value="1"/>
</dbReference>
<dbReference type="GO" id="GO:0042840">
    <property type="term" value="P:D-glucuronate catabolic process"/>
    <property type="evidence" value="ECO:0007669"/>
    <property type="project" value="TreeGrafter"/>
</dbReference>
<dbReference type="Proteomes" id="UP000244880">
    <property type="component" value="Unassembled WGS sequence"/>
</dbReference>
<dbReference type="CDD" id="cd01166">
    <property type="entry name" value="KdgK"/>
    <property type="match status" value="1"/>
</dbReference>
<dbReference type="SUPFAM" id="SSF53613">
    <property type="entry name" value="Ribokinase-like"/>
    <property type="match status" value="1"/>
</dbReference>
<evidence type="ECO:0000256" key="3">
    <source>
        <dbReference type="ARBA" id="ARBA00022777"/>
    </source>
</evidence>
<organism evidence="5 6">
    <name type="scientific">Ascidiaceihabitans donghaensis</name>
    <dbReference type="NCBI Taxonomy" id="1510460"/>
    <lineage>
        <taxon>Bacteria</taxon>
        <taxon>Pseudomonadati</taxon>
        <taxon>Pseudomonadota</taxon>
        <taxon>Alphaproteobacteria</taxon>
        <taxon>Rhodobacterales</taxon>
        <taxon>Paracoccaceae</taxon>
        <taxon>Ascidiaceihabitans</taxon>
    </lineage>
</organism>
<dbReference type="InterPro" id="IPR050306">
    <property type="entry name" value="PfkB_Carbo_kinase"/>
</dbReference>
<name>A0A2R8BG83_9RHOB</name>
<dbReference type="RefSeq" id="WP_108829021.1">
    <property type="nucleotide sequence ID" value="NZ_OMOR01000001.1"/>
</dbReference>
<dbReference type="AlphaFoldDB" id="A0A2R8BG83"/>
<sequence>MTKIACIGEAMIELAMTQGAGRDSAAVGVAGDTLNTAIYMHRSAPDIQVDYITRVGDDPFSEKIRSFIAANGVGTQRIGRVRNASPGLYAITTNEYGERAFTYWRNASPARTLFAGGDFSALDGYDALYISGITMAILPHAVRLQLIQWLHDSNTVLIYDSNYRPNLWDNRSNAQMVTRAMWARADVALPSIDDEMLLFGEEAHQTEARFAAFQGRGALKRGAEGPMSLGEPVTQTYSPASDVIDTTAAGDSFNGAYVAAVLAGASQAEALMRAHDMAALVVQHSGAIVPL</sequence>
<dbReference type="InterPro" id="IPR011611">
    <property type="entry name" value="PfkB_dom"/>
</dbReference>
<dbReference type="GO" id="GO:0005829">
    <property type="term" value="C:cytosol"/>
    <property type="evidence" value="ECO:0007669"/>
    <property type="project" value="TreeGrafter"/>
</dbReference>
<accession>A0A2R8BG83</accession>
<protein>
    <submittedName>
        <fullName evidence="5">2-dehydro-3-deoxygluconokinase</fullName>
        <ecNumber evidence="5">2.7.1.45</ecNumber>
    </submittedName>
</protein>
<dbReference type="EMBL" id="OMOR01000001">
    <property type="protein sequence ID" value="SPH22015.1"/>
    <property type="molecule type" value="Genomic_DNA"/>
</dbReference>
<dbReference type="PANTHER" id="PTHR43085">
    <property type="entry name" value="HEXOKINASE FAMILY MEMBER"/>
    <property type="match status" value="1"/>
</dbReference>
<keyword evidence="6" id="KW-1185">Reference proteome</keyword>
<dbReference type="InterPro" id="IPR002173">
    <property type="entry name" value="Carboh/pur_kinase_PfkB_CS"/>
</dbReference>
<reference evidence="5 6" key="1">
    <citation type="submission" date="2018-03" db="EMBL/GenBank/DDBJ databases">
        <authorList>
            <person name="Keele B.F."/>
        </authorList>
    </citation>
    <scope>NUCLEOTIDE SEQUENCE [LARGE SCALE GENOMIC DNA]</scope>
    <source>
        <strain evidence="5 6">CECT 8599</strain>
    </source>
</reference>
<dbReference type="PANTHER" id="PTHR43085:SF15">
    <property type="entry name" value="2-DEHYDRO-3-DEOXYGLUCONOKINASE"/>
    <property type="match status" value="1"/>
</dbReference>
<dbReference type="EC" id="2.7.1.45" evidence="5"/>
<keyword evidence="2 5" id="KW-0808">Transferase</keyword>
<dbReference type="OrthoDB" id="9776822at2"/>
<dbReference type="GO" id="GO:0008673">
    <property type="term" value="F:2-dehydro-3-deoxygluconokinase activity"/>
    <property type="evidence" value="ECO:0007669"/>
    <property type="project" value="UniProtKB-EC"/>
</dbReference>
<dbReference type="GO" id="GO:0006974">
    <property type="term" value="P:DNA damage response"/>
    <property type="evidence" value="ECO:0007669"/>
    <property type="project" value="TreeGrafter"/>
</dbReference>
<evidence type="ECO:0000256" key="1">
    <source>
        <dbReference type="ARBA" id="ARBA00010688"/>
    </source>
</evidence>
<gene>
    <name evidence="5" type="primary">kdgK_2</name>
    <name evidence="5" type="ORF">ASD8599_02761</name>
</gene>
<evidence type="ECO:0000259" key="4">
    <source>
        <dbReference type="Pfam" id="PF00294"/>
    </source>
</evidence>
<dbReference type="Pfam" id="PF00294">
    <property type="entry name" value="PfkB"/>
    <property type="match status" value="1"/>
</dbReference>
<keyword evidence="3 5" id="KW-0418">Kinase</keyword>
<evidence type="ECO:0000313" key="5">
    <source>
        <dbReference type="EMBL" id="SPH22015.1"/>
    </source>
</evidence>
<dbReference type="PROSITE" id="PS00584">
    <property type="entry name" value="PFKB_KINASES_2"/>
    <property type="match status" value="1"/>
</dbReference>
<evidence type="ECO:0000256" key="2">
    <source>
        <dbReference type="ARBA" id="ARBA00022679"/>
    </source>
</evidence>
<comment type="similarity">
    <text evidence="1">Belongs to the carbohydrate kinase PfkB family.</text>
</comment>
<feature type="domain" description="Carbohydrate kinase PfkB" evidence="4">
    <location>
        <begin position="1"/>
        <end position="290"/>
    </location>
</feature>
<evidence type="ECO:0000313" key="6">
    <source>
        <dbReference type="Proteomes" id="UP000244880"/>
    </source>
</evidence>